<gene>
    <name evidence="1" type="ORF">CEV34_0085</name>
</gene>
<dbReference type="AlphaFoldDB" id="A0A256GU51"/>
<organism evidence="1 2">
    <name type="scientific">Brucella pseudogrignonensis</name>
    <dbReference type="NCBI Taxonomy" id="419475"/>
    <lineage>
        <taxon>Bacteria</taxon>
        <taxon>Pseudomonadati</taxon>
        <taxon>Pseudomonadota</taxon>
        <taxon>Alphaproteobacteria</taxon>
        <taxon>Hyphomicrobiales</taxon>
        <taxon>Brucellaceae</taxon>
        <taxon>Brucella/Ochrobactrum group</taxon>
        <taxon>Brucella</taxon>
    </lineage>
</organism>
<comment type="caution">
    <text evidence="1">The sequence shown here is derived from an EMBL/GenBank/DDBJ whole genome shotgun (WGS) entry which is preliminary data.</text>
</comment>
<evidence type="ECO:0000313" key="2">
    <source>
        <dbReference type="Proteomes" id="UP000216188"/>
    </source>
</evidence>
<keyword evidence="2" id="KW-1185">Reference proteome</keyword>
<dbReference type="EMBL" id="NNRM01000003">
    <property type="protein sequence ID" value="OYR30734.1"/>
    <property type="molecule type" value="Genomic_DNA"/>
</dbReference>
<reference evidence="1 2" key="1">
    <citation type="submission" date="2017-07" db="EMBL/GenBank/DDBJ databases">
        <title>Phylogenetic study on the rhizospheric bacterium Ochrobactrum sp. A44.</title>
        <authorList>
            <person name="Krzyzanowska D.M."/>
            <person name="Ossowicki A."/>
            <person name="Rajewska M."/>
            <person name="Maciag T."/>
            <person name="Kaczynski Z."/>
            <person name="Czerwicka M."/>
            <person name="Jafra S."/>
        </authorList>
    </citation>
    <scope>NUCLEOTIDE SEQUENCE [LARGE SCALE GENOMIC DNA]</scope>
    <source>
        <strain evidence="1 2">CCUG 30717</strain>
    </source>
</reference>
<name>A0A256GU51_9HYPH</name>
<proteinExistence type="predicted"/>
<protein>
    <submittedName>
        <fullName evidence="1">Uncharacterized protein</fullName>
    </submittedName>
</protein>
<accession>A0A256GU51</accession>
<sequence>MALVAQKMLAPSATPAISWEVRDNDLCILAHMKRKLDANEAELRREKDAGPT</sequence>
<evidence type="ECO:0000313" key="1">
    <source>
        <dbReference type="EMBL" id="OYR30734.1"/>
    </source>
</evidence>
<dbReference type="Proteomes" id="UP000216188">
    <property type="component" value="Unassembled WGS sequence"/>
</dbReference>